<dbReference type="PROSITE" id="PS51682">
    <property type="entry name" value="SAM_OMT_I"/>
    <property type="match status" value="1"/>
</dbReference>
<accession>A0A380XY81</accession>
<keyword evidence="1 4" id="KW-0489">Methyltransferase</keyword>
<protein>
    <recommendedName>
        <fullName evidence="4">tRNA 5-hydroxyuridine methyltransferase</fullName>
        <ecNumber evidence="4">2.1.1.-</ecNumber>
    </recommendedName>
    <alternativeName>
        <fullName evidence="4">ho5U methyltransferase</fullName>
    </alternativeName>
</protein>
<comment type="subunit">
    <text evidence="4">Homodimer.</text>
</comment>
<keyword evidence="4" id="KW-0479">Metal-binding</keyword>
<reference evidence="5 6" key="1">
    <citation type="journal article" date="2020" name="G3 (Bethesda)">
        <title>Whole Genome Sequencing and Comparative Genomics of Two Nematicidal Bacillus Strains Reveals a Wide Range of Possible Virulence Factors.</title>
        <authorList>
            <person name="Susic N."/>
            <person name="Janezic S."/>
            <person name="Rupnik M."/>
            <person name="Geric Stare B."/>
        </authorList>
    </citation>
    <scope>NUCLEOTIDE SEQUENCE [LARGE SCALE GENOMIC DNA]</scope>
    <source>
        <strain evidence="5 6">I-1582</strain>
    </source>
</reference>
<dbReference type="SUPFAM" id="SSF53335">
    <property type="entry name" value="S-adenosyl-L-methionine-dependent methyltransferases"/>
    <property type="match status" value="1"/>
</dbReference>
<feature type="binding site" evidence="4">
    <location>
        <position position="102"/>
    </location>
    <ligand>
        <name>S-adenosyl-L-methionine</name>
        <dbReference type="ChEBI" id="CHEBI:59789"/>
    </ligand>
</feature>
<organism evidence="5 6">
    <name type="scientific">Cytobacillus firmus</name>
    <name type="common">Bacillus firmus</name>
    <dbReference type="NCBI Taxonomy" id="1399"/>
    <lineage>
        <taxon>Bacteria</taxon>
        <taxon>Bacillati</taxon>
        <taxon>Bacillota</taxon>
        <taxon>Bacilli</taxon>
        <taxon>Bacillales</taxon>
        <taxon>Bacillaceae</taxon>
        <taxon>Cytobacillus</taxon>
    </lineage>
</organism>
<dbReference type="GO" id="GO:0008757">
    <property type="term" value="F:S-adenosylmethionine-dependent methyltransferase activity"/>
    <property type="evidence" value="ECO:0007669"/>
    <property type="project" value="TreeGrafter"/>
</dbReference>
<dbReference type="InterPro" id="IPR029063">
    <property type="entry name" value="SAM-dependent_MTases_sf"/>
</dbReference>
<evidence type="ECO:0000256" key="1">
    <source>
        <dbReference type="ARBA" id="ARBA00022603"/>
    </source>
</evidence>
<dbReference type="GO" id="GO:0008171">
    <property type="term" value="F:O-methyltransferase activity"/>
    <property type="evidence" value="ECO:0007669"/>
    <property type="project" value="InterPro"/>
</dbReference>
<dbReference type="EC" id="2.1.1.-" evidence="4"/>
<feature type="binding site" evidence="4">
    <location>
        <position position="150"/>
    </location>
    <ligand>
        <name>Mg(2+)</name>
        <dbReference type="ChEBI" id="CHEBI:18420"/>
    </ligand>
</feature>
<evidence type="ECO:0000256" key="2">
    <source>
        <dbReference type="ARBA" id="ARBA00022679"/>
    </source>
</evidence>
<dbReference type="GO" id="GO:0016300">
    <property type="term" value="F:tRNA (uridine) methyltransferase activity"/>
    <property type="evidence" value="ECO:0007669"/>
    <property type="project" value="UniProtKB-UniRule"/>
</dbReference>
<evidence type="ECO:0000313" key="5">
    <source>
        <dbReference type="EMBL" id="KAF0825541.1"/>
    </source>
</evidence>
<dbReference type="Proteomes" id="UP000465778">
    <property type="component" value="Unassembled WGS sequence"/>
</dbReference>
<dbReference type="Pfam" id="PF01596">
    <property type="entry name" value="Methyltransf_3"/>
    <property type="match status" value="1"/>
</dbReference>
<keyword evidence="4" id="KW-0460">Magnesium</keyword>
<feature type="binding site" evidence="4">
    <location>
        <position position="177"/>
    </location>
    <ligand>
        <name>Mg(2+)</name>
        <dbReference type="ChEBI" id="CHEBI:18420"/>
    </ligand>
</feature>
<dbReference type="PANTHER" id="PTHR10509">
    <property type="entry name" value="O-METHYLTRANSFERASE-RELATED"/>
    <property type="match status" value="1"/>
</dbReference>
<evidence type="ECO:0000256" key="3">
    <source>
        <dbReference type="ARBA" id="ARBA00022691"/>
    </source>
</evidence>
<feature type="binding site" evidence="4">
    <location>
        <position position="176"/>
    </location>
    <ligand>
        <name>Mg(2+)</name>
        <dbReference type="ChEBI" id="CHEBI:18420"/>
    </ligand>
</feature>
<dbReference type="Gene3D" id="3.40.50.150">
    <property type="entry name" value="Vaccinia Virus protein VP39"/>
    <property type="match status" value="1"/>
</dbReference>
<feature type="binding site" evidence="4">
    <location>
        <position position="55"/>
    </location>
    <ligand>
        <name>S-adenosyl-L-methionine</name>
        <dbReference type="ChEBI" id="CHEBI:59789"/>
    </ligand>
</feature>
<feature type="binding site" evidence="4">
    <location>
        <position position="150"/>
    </location>
    <ligand>
        <name>S-adenosyl-L-methionine</name>
        <dbReference type="ChEBI" id="CHEBI:59789"/>
    </ligand>
</feature>
<proteinExistence type="inferred from homology"/>
<comment type="caution">
    <text evidence="5">The sequence shown here is derived from an EMBL/GenBank/DDBJ whole genome shotgun (WGS) entry which is preliminary data.</text>
</comment>
<comment type="similarity">
    <text evidence="4">Belongs to the class I-like SAM-binding methyltransferase superfamily. Cation-dependent O-methyltransferase family.</text>
</comment>
<sequence length="231" mass="26484">MSFRAQLDNKIPSDRGDVSLMNDKLHAYIEEIIPDRSQLLHKMEQYAKEHNVPIMELAGIEAMLQLLRIQKPKMILEVGTAIGYSALRMAFAVPESKIVSIERDAERYQLAEKYMEEAGKTEQIIIIKGDALEVEEDVEKHGPYDAIFIDAAKGQYQRFFEIYSRFLSDGGVIITDNVLFKGLVCEPDIENKRIRNMVRKIDVFNKWLMSHPEYHTVILPVGDGVAISKKR</sequence>
<dbReference type="HAMAP" id="MF_02217">
    <property type="entry name" value="TrmR_methyltr"/>
    <property type="match status" value="1"/>
</dbReference>
<comment type="function">
    <text evidence="4">Catalyzes the methylation of 5-hydroxyuridine (ho5U) to form 5-methoxyuridine (mo5U) at position 34 in tRNAs.</text>
</comment>
<name>A0A380XY81_CYTFI</name>
<feature type="binding site" evidence="4">
    <location>
        <position position="85"/>
    </location>
    <ligand>
        <name>S-adenosyl-L-methionine</name>
        <dbReference type="ChEBI" id="CHEBI:59789"/>
    </ligand>
</feature>
<gene>
    <name evidence="4" type="primary">trmR</name>
    <name evidence="5" type="ORF">KIS1582_0573</name>
</gene>
<dbReference type="InterPro" id="IPR043675">
    <property type="entry name" value="TrmR_methyltr"/>
</dbReference>
<dbReference type="EMBL" id="VDEM01000003">
    <property type="protein sequence ID" value="KAF0825541.1"/>
    <property type="molecule type" value="Genomic_DNA"/>
</dbReference>
<dbReference type="GO" id="GO:0030488">
    <property type="term" value="P:tRNA methylation"/>
    <property type="evidence" value="ECO:0007669"/>
    <property type="project" value="UniProtKB-UniRule"/>
</dbReference>
<dbReference type="GO" id="GO:0000287">
    <property type="term" value="F:magnesium ion binding"/>
    <property type="evidence" value="ECO:0007669"/>
    <property type="project" value="UniProtKB-UniRule"/>
</dbReference>
<dbReference type="InterPro" id="IPR050362">
    <property type="entry name" value="Cation-dep_OMT"/>
</dbReference>
<evidence type="ECO:0000313" key="6">
    <source>
        <dbReference type="Proteomes" id="UP000465778"/>
    </source>
</evidence>
<dbReference type="PANTHER" id="PTHR10509:SF14">
    <property type="entry name" value="CAFFEOYL-COA O-METHYLTRANSFERASE 3-RELATED"/>
    <property type="match status" value="1"/>
</dbReference>
<evidence type="ECO:0000256" key="4">
    <source>
        <dbReference type="HAMAP-Rule" id="MF_02217"/>
    </source>
</evidence>
<keyword evidence="4" id="KW-0819">tRNA processing</keyword>
<dbReference type="CDD" id="cd02440">
    <property type="entry name" value="AdoMet_MTases"/>
    <property type="match status" value="1"/>
</dbReference>
<feature type="binding site" evidence="4">
    <location>
        <begin position="130"/>
        <end position="131"/>
    </location>
    <ligand>
        <name>S-adenosyl-L-methionine</name>
        <dbReference type="ChEBI" id="CHEBI:59789"/>
    </ligand>
</feature>
<dbReference type="InterPro" id="IPR002935">
    <property type="entry name" value="SAM_O-MeTrfase"/>
</dbReference>
<dbReference type="AlphaFoldDB" id="A0A380XY81"/>
<keyword evidence="3 4" id="KW-0949">S-adenosyl-L-methionine</keyword>
<keyword evidence="2 4" id="KW-0808">Transferase</keyword>
<comment type="catalytic activity">
    <reaction evidence="4">
        <text>5-hydroxyuridine(34) in tRNA + S-adenosyl-L-methionine = 5-methoxyuridine(34) in tRNA + S-adenosyl-L-homocysteine + H(+)</text>
        <dbReference type="Rhea" id="RHEA:60524"/>
        <dbReference type="Rhea" id="RHEA-COMP:13381"/>
        <dbReference type="Rhea" id="RHEA-COMP:15591"/>
        <dbReference type="ChEBI" id="CHEBI:15378"/>
        <dbReference type="ChEBI" id="CHEBI:57856"/>
        <dbReference type="ChEBI" id="CHEBI:59789"/>
        <dbReference type="ChEBI" id="CHEBI:136877"/>
        <dbReference type="ChEBI" id="CHEBI:143860"/>
    </reaction>
</comment>